<feature type="region of interest" description="Disordered" evidence="2">
    <location>
        <begin position="76"/>
        <end position="97"/>
    </location>
</feature>
<comment type="caution">
    <text evidence="3">The sequence shown here is derived from an EMBL/GenBank/DDBJ whole genome shotgun (WGS) entry which is preliminary data.</text>
</comment>
<sequence>MVVGAYHEDGLQNTATNAGAACVLNRSGTTWFQGAYLKASNAEANDTFGYRVGISSTTIVLGANMESSIQTTINNGSTAQTDNGSTHSGAASIYTGL</sequence>
<gene>
    <name evidence="3" type="ORF">A2557_03935</name>
</gene>
<proteinExistence type="predicted"/>
<reference evidence="3 4" key="1">
    <citation type="journal article" date="2016" name="Nat. Commun.">
        <title>Thousands of microbial genomes shed light on interconnected biogeochemical processes in an aquifer system.</title>
        <authorList>
            <person name="Anantharaman K."/>
            <person name="Brown C.T."/>
            <person name="Hug L.A."/>
            <person name="Sharon I."/>
            <person name="Castelle C.J."/>
            <person name="Probst A.J."/>
            <person name="Thomas B.C."/>
            <person name="Singh A."/>
            <person name="Wilkins M.J."/>
            <person name="Karaoz U."/>
            <person name="Brodie E.L."/>
            <person name="Williams K.H."/>
            <person name="Hubbard S.S."/>
            <person name="Banfield J.F."/>
        </authorList>
    </citation>
    <scope>NUCLEOTIDE SEQUENCE [LARGE SCALE GENOMIC DNA]</scope>
</reference>
<dbReference type="InterPro" id="IPR028994">
    <property type="entry name" value="Integrin_alpha_N"/>
</dbReference>
<accession>A0A1F6GRV5</accession>
<organism evidence="3 4">
    <name type="scientific">Candidatus Lambdaproteobacteria bacterium RIFOXYD2_FULL_56_26</name>
    <dbReference type="NCBI Taxonomy" id="1817773"/>
    <lineage>
        <taxon>Bacteria</taxon>
        <taxon>Pseudomonadati</taxon>
        <taxon>Pseudomonadota</taxon>
        <taxon>Candidatus Lambdaproteobacteria</taxon>
    </lineage>
</organism>
<evidence type="ECO:0000313" key="3">
    <source>
        <dbReference type="EMBL" id="OGH00834.1"/>
    </source>
</evidence>
<evidence type="ECO:0000256" key="1">
    <source>
        <dbReference type="ARBA" id="ARBA00022729"/>
    </source>
</evidence>
<evidence type="ECO:0000313" key="4">
    <source>
        <dbReference type="Proteomes" id="UP000177583"/>
    </source>
</evidence>
<dbReference type="Gene3D" id="2.130.10.130">
    <property type="entry name" value="Integrin alpha, N-terminal"/>
    <property type="match status" value="1"/>
</dbReference>
<name>A0A1F6GRV5_9PROT</name>
<protein>
    <submittedName>
        <fullName evidence="3">Uncharacterized protein</fullName>
    </submittedName>
</protein>
<feature type="compositionally biased region" description="Polar residues" evidence="2">
    <location>
        <begin position="76"/>
        <end position="89"/>
    </location>
</feature>
<keyword evidence="1" id="KW-0732">Signal</keyword>
<dbReference type="AlphaFoldDB" id="A0A1F6GRV5"/>
<dbReference type="InterPro" id="IPR013517">
    <property type="entry name" value="FG-GAP"/>
</dbReference>
<dbReference type="Pfam" id="PF14312">
    <property type="entry name" value="FG-GAP_2"/>
    <property type="match status" value="1"/>
</dbReference>
<dbReference type="EMBL" id="MFNF01000042">
    <property type="protein sequence ID" value="OGH00834.1"/>
    <property type="molecule type" value="Genomic_DNA"/>
</dbReference>
<dbReference type="Proteomes" id="UP000177583">
    <property type="component" value="Unassembled WGS sequence"/>
</dbReference>
<evidence type="ECO:0000256" key="2">
    <source>
        <dbReference type="SAM" id="MobiDB-lite"/>
    </source>
</evidence>